<comment type="caution">
    <text evidence="5">The sequence shown here is derived from an EMBL/GenBank/DDBJ whole genome shotgun (WGS) entry which is preliminary data.</text>
</comment>
<dbReference type="NCBIfam" id="NF003417">
    <property type="entry name" value="PRK04813.1"/>
    <property type="match status" value="4"/>
</dbReference>
<dbReference type="InterPro" id="IPR001242">
    <property type="entry name" value="Condensation_dom"/>
</dbReference>
<dbReference type="Gene3D" id="3.30.559.10">
    <property type="entry name" value="Chloramphenicol acetyltransferase-like domain"/>
    <property type="match status" value="4"/>
</dbReference>
<reference evidence="5" key="1">
    <citation type="submission" date="2020-04" db="EMBL/GenBank/DDBJ databases">
        <title>Genome Assembly and Annotation of Botryosphaeria dothidea sdau 11-99, a Latent Pathogen of Apple Fruit Ring Rot in China.</title>
        <authorList>
            <person name="Yu C."/>
            <person name="Diao Y."/>
            <person name="Lu Q."/>
            <person name="Zhao J."/>
            <person name="Cui S."/>
            <person name="Peng C."/>
            <person name="He B."/>
            <person name="Liu H."/>
        </authorList>
    </citation>
    <scope>NUCLEOTIDE SEQUENCE [LARGE SCALE GENOMIC DNA]</scope>
    <source>
        <strain evidence="5">Sdau11-99</strain>
    </source>
</reference>
<dbReference type="GO" id="GO:0044550">
    <property type="term" value="P:secondary metabolite biosynthetic process"/>
    <property type="evidence" value="ECO:0007669"/>
    <property type="project" value="TreeGrafter"/>
</dbReference>
<keyword evidence="1" id="KW-0596">Phosphopantetheine</keyword>
<accession>A0A8H4IPN8</accession>
<organism evidence="5 6">
    <name type="scientific">Botryosphaeria dothidea</name>
    <dbReference type="NCBI Taxonomy" id="55169"/>
    <lineage>
        <taxon>Eukaryota</taxon>
        <taxon>Fungi</taxon>
        <taxon>Dikarya</taxon>
        <taxon>Ascomycota</taxon>
        <taxon>Pezizomycotina</taxon>
        <taxon>Dothideomycetes</taxon>
        <taxon>Dothideomycetes incertae sedis</taxon>
        <taxon>Botryosphaeriales</taxon>
        <taxon>Botryosphaeriaceae</taxon>
        <taxon>Botryosphaeria</taxon>
    </lineage>
</organism>
<dbReference type="InterPro" id="IPR009081">
    <property type="entry name" value="PP-bd_ACP"/>
</dbReference>
<dbReference type="Gene3D" id="3.30.559.30">
    <property type="entry name" value="Nonribosomal peptide synthetase, condensation domain"/>
    <property type="match status" value="4"/>
</dbReference>
<dbReference type="CDD" id="cd19545">
    <property type="entry name" value="FUM14_C_NRPS-like"/>
    <property type="match status" value="3"/>
</dbReference>
<dbReference type="InterPro" id="IPR042099">
    <property type="entry name" value="ANL_N_sf"/>
</dbReference>
<evidence type="ECO:0000256" key="1">
    <source>
        <dbReference type="ARBA" id="ARBA00022450"/>
    </source>
</evidence>
<dbReference type="InterPro" id="IPR023213">
    <property type="entry name" value="CAT-like_dom_sf"/>
</dbReference>
<dbReference type="GO" id="GO:0031177">
    <property type="term" value="F:phosphopantetheine binding"/>
    <property type="evidence" value="ECO:0007669"/>
    <property type="project" value="InterPro"/>
</dbReference>
<dbReference type="InterPro" id="IPR020806">
    <property type="entry name" value="PKS_PP-bd"/>
</dbReference>
<dbReference type="SUPFAM" id="SSF47336">
    <property type="entry name" value="ACP-like"/>
    <property type="match status" value="4"/>
</dbReference>
<dbReference type="Proteomes" id="UP000572817">
    <property type="component" value="Unassembled WGS sequence"/>
</dbReference>
<feature type="domain" description="Carrier" evidence="4">
    <location>
        <begin position="574"/>
        <end position="650"/>
    </location>
</feature>
<keyword evidence="3" id="KW-0436">Ligase</keyword>
<dbReference type="SMART" id="SM00823">
    <property type="entry name" value="PKS_PP"/>
    <property type="match status" value="3"/>
</dbReference>
<dbReference type="FunFam" id="3.40.50.980:FF:000001">
    <property type="entry name" value="Non-ribosomal peptide synthetase"/>
    <property type="match status" value="1"/>
</dbReference>
<dbReference type="SUPFAM" id="SSF56801">
    <property type="entry name" value="Acetyl-CoA synthetase-like"/>
    <property type="match status" value="4"/>
</dbReference>
<feature type="domain" description="Carrier" evidence="4">
    <location>
        <begin position="3807"/>
        <end position="3883"/>
    </location>
</feature>
<sequence>MGSHECLASVDLNGLSGHDWRQITQWNATPAPIVDACVHDLVSHRARLQPHSEAIIAWDGRLTYLELDDLSGRLALYLSNRGIGPEVIVPVVFEKSIWAIVAFLGVLKAGGAYLAVDPEQPAARRHVILKDSGAKIVLGSPKSNKALRAHTGIEIVTVDAHFLQTLAQTDEPVLHTPSPHNAAFVLYTSGSTGKPNGVITEHRSILTAIASLIPPFGFSPSSRVLQFAAFIWSPSTIEIFATLISGGCLCVPSEEQRTNDPAAFIRDNKIDIGVLTPSFLRSLRYESIESLQTVSLGGEKVPQDIIDQWSSSKNLIHAYGSTETGLAILHKIQRRDEYATVGNAVGCHSWIVDPDDHNRLVGIGEVGELLLQGWNLARGYLNEDVKTKEKFVEAVAWQALLPSQGPPRFVKTGDLARYNPDGSLQIVGRKDAVIKIRGQRVDPADVEHHLRRLLGDNSTVVVDAVTFSEGDGAPKLVAVIDDGKPPDRHGAEGNLLTRDTFTYQFGTAMEKLKTQLEATLPSFMVPAYFIPNTRIPRLPTGKVDRKSIRDTISRFSISDLSALSSGGTNDAKITPGTEEEVLLCAAWLEILRLPADSIGIDDDFFKLGGDSISAMHVVSKLRSQYKRLTVQAIFQSPRLADMAKGISTLFQPNGLTDEQQDLVGGPQAYSEICQEISTLHNLDFRSFEDVYPCTPLQEGMMSMTTARPGAFVVQSLIHLSPLVDLAKFRETWNQVVARQPILRTRIVQTSKGLMQVVLNETSEWLSHADPNAYLAQDSNIPMQCGNKLSRYCIVDDQKESRIMVWTAHHALFDAWSMSMLFQEVERRYSGDSVVRHAGFKSFVKHTSAMDQNASANFWTQYLAGIAPMSFPRVPPLHFPQADSTENFTFPFSKPANCTTTSANLLRGAWALLLSQCAEQDDITFGATVNGRAAPIAGIEHVPGPTIATVPVRIHVPRGQLVAEFLKQVQDDAAAMIPYEQAGLQRIKRLSVDAAQACDFQTLLVIQSEADSYNSRFLDSTVEIKDWNSSSTYALDLNCAIGPDSVTVAASFDSRVLSKTRVHHLLAQFGQGAQQLASSGTRTRVADIDLCTAVDRHLIFGRNSDYPASLHLCMHDLLKLPLRMFSASVAVATSAGDLTYRELDMLSTRLAHHLFDRYGIGPDALVPVCFEKTRWAVVAKLAVWKAGGAFVPVDPAYPQAWINHIVHEVDARAVLCSPNQSERFTGSVPALVLDEKLLESLPANGFDFIDPPTGVLPSHPAFVLYTSGTTGTPKGIVHEHRTWASGIPVRAKWLKRNEQTRVVQFSSFSFDSAVEDIWTTLMFGGTVCLPTETERANDLVGFMNRMAVTSAELTPSLAESFGSPATLPTLKDLYVGGEPMTRTLVEAWAQHVRLVNMYGPTEVAQLSHATSAMSLTSDTSNVGHAQACLGWIVDADDYDKLAPVGISGELLIEGPTVARCYLKNEAKTRQGFVENPAWLPVESFGTRRLYKTGDLARFEDDGSTAILGRKDTQVKIRGQRVELVQVEDCIRACLPSARTVVAELITYDKGNPHGNLTAFIEFTERDGEEEDTQAWKMAQLDLLLEKLSASLPQYMVPSAFIPVAAAEHTVTGKADRNKLRERAKSMPRAQIIFASSLKEAIERRMPSTEMERKMCFLWAEVLGADSSAIRADDTFIEHGGDSIFAMKMVAVARHPRHGIDITAEKILRNPKLSKMAAVARHLGNLETLEVAPFALLPHSSKTENAGLLRQVADRCQVPPERVLDVYPCTPLQEGIMALSVKNPGSYVSQHVYSLPPDTDITMFTSAWEAVFDATPTLRTRIVQSDSAILQVVLNEHIQWFRETDLDSYLERDRNVVMDLGTALGRYALVRNEGTARLSFVWTQHHALYDGWSVNLTLRAVEQAYVGGPCVARPAFNSFIKHSLQADPQAQKDYWARQLSRLDGTSFFPRLPSVAYQPEPRQNMEVSLQPPITLPPFATLPILMWTAWALTTARYVDATEVIFGATLSGRSGSLRRVEDIIGPTFTTVPIRIGFAHDETIESLVRRVDGQRTDMMPHEQLGLHHLRKINAETEAACRFQNILVIQGAEEETGPLFASASTQGDLSQFNVYALMVQLTPSEGCISASASFDSAVVSEIQIRRLFRQFEHVLAQLCSRPHDARVGDLEMISPSDQQEILAWNGSVLSEPDCCIHDTVEAWVARQPSAEAVCAWDGSLTYSELVSISRSLAKDLISHGVQPESTVALTFEKSKWAVVAVMAVLEAGGSFVFLDPSHPQDRLRTILNEAGAELMLVSETHASTLAPLAPHAITLSTDYIAALEPANDLARLTHVQPQNKACIVFTSGSTGSPKGIILPHSTICASVAAHGPALAVTPASRVIQFANHVFDMALYEMLTTLMRGGCVCVPSGDERVNDLVGALNRFAVNWAFFTPSTVKLFQPADVPGLQVLVVGGEPVRQEIVDAWTAGSGGVRLFQCSGPAETTLCMLQEMRPHTYRHQLGRAVGGRAWVVDPDDCDVLAPVGTVGELVMEGPVVARGYINQHDIQSGGFFENPAWAREVVSLSCEKDADSSSRRMFRCGDLVRYGDDGALEFVARKDAQVKLRGQRVELNEIQHHLKTALPGDDILVDVVTLQGRSANTLLAFVAPKGSRIGDEAAVDVARFKEIRAATPALKALLAAVLPTFMIPALFVPLTHMPLNGSGKTNRLEIRRIGSDLSADETALLLSPPDCKRPPSTGAERTLQRLWATCLDIDESSIGAEDSFLQIGGDSVLAMRLVALARKEGLRLSVAAIFQTPRLSHMAASTELDNSAGFEDPVAPFSLLPDLSLHELCRDAAMACDVDVGQVQDVYPCTAIQEGLMALSLKRQGAYMAQQTFRIPDSIDTGRLRVAFQKTVNANSILRTRIIQPENGIMLQVVLKNGDDWQSDDNLASYLRKDAALQLKFGASLSRFALIQEGGGVNYIVWTLHHALYDGWCLPRMVQMIERAYFNPESRAAQQITAPEYNRFVRHIASGNQDQDAESFWIQHTRDADPSPFPAPLPNMHITRPDASMERTISAPKIPGSSFTTATLLTAAWALVLSGYTDTNDVTFGTTVSGRNISLPGVEDIIGPTLATVPFRVLFDPEATTIHELATSVQGNSISMIPFQQFGLQNIAKLCAGAREACEFQNLLVIQPSATEISSSVMEHLRSDDVATFRTYPLTLICELDDTIVTVRTKYDNSLISDKQMKRLLGHYEQAVTHLGTADQNSRIADLNVITAEDEQEIWGWNSSLPTRTDCCVHTLIQEQVNVQPHAPAVHSWDGQLTYAELDQAASTLADHLIATGVHPRSVVALCFEKSKWTQVALLGVLKAGAAFLLLDPQHPQLRLKNLVESVQASTIVCSAATQTLAAVLTGHVIALNSTSLSSMQRTDTWRQVQHDPSALAYLISTSGSTGKPKISAIQHSAYSSGATGHIPQINISSRSRVFQFASYAFDTCIEDLLTTLIAGGCICVPSEADRLSNMAGAINSLNANWAHLTPSVASLLDPAAIPGLEVLALGGEALPPALVERWSGALKLVNVYGPSECCVTCSVRPDVDTALPASTIGRPVGCVAWVTERGNHRRLAPVGTVGELLIEGPILAREYVGETETTAAAFIGMPAWITNFEDTRGREKSRVYVTGDLVRYDDEGRLVYVGRKDTQVKLRGQRIELGEVEQQVSRVLERVATVDVAVEVVNVGSSSGLTAFIGFRLEQEHTCSVYPDQGSLGDMMDRLSYELPLVLPQFMVPSYLIPLTHLPLTWTKKLDRRMLRKIFSEIPEGKLREYQPGTSDENRQPSTAAERILQEAWSQVLNKPCANIGVNTSFISLGGDSITAMQVLAHCRQSGFRISLTDVLLLDTISQLGKRLEHVNEQEGHKDTRVSQELFELSPVQQKHFRLHPDGNNLYQLSFVLSTCTPTTLPALKTALVALITHHSALRHRFCKATPRKWMQFVSPDADSSYHICSSDTRDTAALLLPLQRLISITKGPLLAAALHTPAAPDDQRVLALTFHHLVFDLVSWRIFVADLESLLRGVSPDRVFSNLSASVSFKTWCERAITRTHSGERSAVTSGLPFVVRETPTLFWGVPRTQQYRAARPATESVDVRGVRLEGLIHEASPVDVLISALLLSFGEVFGAGRASPAVYVSSHGRAFGGTELDVTRTLGWFTTFYPVQIELEGMAGGVSETAARVRDVRRRVLDAGNPSPGMETQGLMEVALNYTGMHQRIERADSMFKELPVPEGEVVPDGGVFRRSAIFEVVVRAKDDDVLEVHFSYDVDLKRQNGIKDWIQGFFGQLQALLLCINAASVLAYDKIHEGWLLNCGMSKNLEETITFGLFTAAIMSTAEEGLIPTAIYYGDYTSNNSTILLRIGNGGAGQTLADAFINDSVANSTDPFSIAWITSDTTYTIQYLKTGQVDVGITYSPPAEAITIKQGTAKSPAYYAFRDHFLIAGPASNPANLPADSTRRSYSI</sequence>
<dbReference type="GO" id="GO:0005737">
    <property type="term" value="C:cytoplasm"/>
    <property type="evidence" value="ECO:0007669"/>
    <property type="project" value="TreeGrafter"/>
</dbReference>
<feature type="domain" description="Carrier" evidence="4">
    <location>
        <begin position="2728"/>
        <end position="2804"/>
    </location>
</feature>
<dbReference type="GO" id="GO:0016874">
    <property type="term" value="F:ligase activity"/>
    <property type="evidence" value="ECO:0007669"/>
    <property type="project" value="UniProtKB-KW"/>
</dbReference>
<feature type="domain" description="Carrier" evidence="4">
    <location>
        <begin position="1644"/>
        <end position="1722"/>
    </location>
</feature>
<dbReference type="EMBL" id="WWBZ02000051">
    <property type="protein sequence ID" value="KAF4304177.1"/>
    <property type="molecule type" value="Genomic_DNA"/>
</dbReference>
<dbReference type="Gene3D" id="2.30.38.10">
    <property type="entry name" value="Luciferase, Domain 3"/>
    <property type="match status" value="1"/>
</dbReference>
<dbReference type="Gene3D" id="3.40.190.10">
    <property type="entry name" value="Periplasmic binding protein-like II"/>
    <property type="match status" value="1"/>
</dbReference>
<dbReference type="FunFam" id="1.10.1200.10:FF:000005">
    <property type="entry name" value="Nonribosomal peptide synthetase 1"/>
    <property type="match status" value="2"/>
</dbReference>
<gene>
    <name evidence="5" type="ORF">GTA08_BOTSDO08542</name>
</gene>
<keyword evidence="2" id="KW-0597">Phosphoprotein</keyword>
<dbReference type="FunFam" id="3.30.559.30:FF:000003">
    <property type="entry name" value="Nonribosomal peptide synthase SidD"/>
    <property type="match status" value="3"/>
</dbReference>
<dbReference type="PROSITE" id="PS00455">
    <property type="entry name" value="AMP_BINDING"/>
    <property type="match status" value="2"/>
</dbReference>
<dbReference type="Pfam" id="PF00501">
    <property type="entry name" value="AMP-binding"/>
    <property type="match status" value="4"/>
</dbReference>
<dbReference type="PROSITE" id="PS00012">
    <property type="entry name" value="PHOSPHOPANTETHEINE"/>
    <property type="match status" value="2"/>
</dbReference>
<dbReference type="Gene3D" id="3.40.50.980">
    <property type="match status" value="2"/>
</dbReference>
<dbReference type="InterPro" id="IPR036736">
    <property type="entry name" value="ACP-like_sf"/>
</dbReference>
<dbReference type="InterPro" id="IPR010071">
    <property type="entry name" value="AA_adenyl_dom"/>
</dbReference>
<dbReference type="PROSITE" id="PS50075">
    <property type="entry name" value="CARRIER"/>
    <property type="match status" value="4"/>
</dbReference>
<dbReference type="CDD" id="cd05918">
    <property type="entry name" value="A_NRPS_SidN3_like"/>
    <property type="match status" value="4"/>
</dbReference>
<protein>
    <recommendedName>
        <fullName evidence="4">Carrier domain-containing protein</fullName>
    </recommendedName>
</protein>
<dbReference type="FunFam" id="3.30.300.30:FF:000015">
    <property type="entry name" value="Nonribosomal peptide synthase SidD"/>
    <property type="match status" value="4"/>
</dbReference>
<evidence type="ECO:0000256" key="2">
    <source>
        <dbReference type="ARBA" id="ARBA00022553"/>
    </source>
</evidence>
<dbReference type="PANTHER" id="PTHR45527:SF1">
    <property type="entry name" value="FATTY ACID SYNTHASE"/>
    <property type="match status" value="1"/>
</dbReference>
<evidence type="ECO:0000259" key="4">
    <source>
        <dbReference type="PROSITE" id="PS50075"/>
    </source>
</evidence>
<dbReference type="OrthoDB" id="416786at2759"/>
<dbReference type="NCBIfam" id="TIGR01733">
    <property type="entry name" value="AA-adenyl-dom"/>
    <property type="match status" value="4"/>
</dbReference>
<dbReference type="InterPro" id="IPR020845">
    <property type="entry name" value="AMP-binding_CS"/>
</dbReference>
<evidence type="ECO:0000313" key="6">
    <source>
        <dbReference type="Proteomes" id="UP000572817"/>
    </source>
</evidence>
<dbReference type="Pfam" id="PF00550">
    <property type="entry name" value="PP-binding"/>
    <property type="match status" value="4"/>
</dbReference>
<dbReference type="GO" id="GO:0043041">
    <property type="term" value="P:amino acid activation for nonribosomal peptide biosynthetic process"/>
    <property type="evidence" value="ECO:0007669"/>
    <property type="project" value="TreeGrafter"/>
</dbReference>
<evidence type="ECO:0000313" key="5">
    <source>
        <dbReference type="EMBL" id="KAF4304177.1"/>
    </source>
</evidence>
<proteinExistence type="predicted"/>
<dbReference type="PANTHER" id="PTHR45527">
    <property type="entry name" value="NONRIBOSOMAL PEPTIDE SYNTHETASE"/>
    <property type="match status" value="1"/>
</dbReference>
<dbReference type="Gene3D" id="1.10.1200.10">
    <property type="entry name" value="ACP-like"/>
    <property type="match status" value="4"/>
</dbReference>
<dbReference type="FunFam" id="3.40.50.12780:FF:000014">
    <property type="entry name" value="Nonribosomal peptide synthetase 1"/>
    <property type="match status" value="2"/>
</dbReference>
<dbReference type="Gene3D" id="3.40.50.12780">
    <property type="entry name" value="N-terminal domain of ligase-like"/>
    <property type="match status" value="3"/>
</dbReference>
<dbReference type="InterPro" id="IPR000873">
    <property type="entry name" value="AMP-dep_synth/lig_dom"/>
</dbReference>
<dbReference type="InterPro" id="IPR045851">
    <property type="entry name" value="AMP-bd_C_sf"/>
</dbReference>
<keyword evidence="6" id="KW-1185">Reference proteome</keyword>
<evidence type="ECO:0000256" key="3">
    <source>
        <dbReference type="ARBA" id="ARBA00022598"/>
    </source>
</evidence>
<dbReference type="Gene3D" id="3.30.300.30">
    <property type="match status" value="4"/>
</dbReference>
<dbReference type="SUPFAM" id="SSF52777">
    <property type="entry name" value="CoA-dependent acyltransferases"/>
    <property type="match status" value="8"/>
</dbReference>
<name>A0A8H4IPN8_9PEZI</name>
<dbReference type="Pfam" id="PF00668">
    <property type="entry name" value="Condensation"/>
    <property type="match status" value="4"/>
</dbReference>
<dbReference type="InterPro" id="IPR006162">
    <property type="entry name" value="Ppantetheine_attach_site"/>
</dbReference>